<evidence type="ECO:0000313" key="4">
    <source>
        <dbReference type="Proteomes" id="UP000054279"/>
    </source>
</evidence>
<dbReference type="GO" id="GO:0006972">
    <property type="term" value="P:hyperosmotic response"/>
    <property type="evidence" value="ECO:0007669"/>
    <property type="project" value="TreeGrafter"/>
</dbReference>
<dbReference type="OrthoDB" id="3262354at2759"/>
<dbReference type="GO" id="GO:0030427">
    <property type="term" value="C:site of polarized growth"/>
    <property type="evidence" value="ECO:0007669"/>
    <property type="project" value="TreeGrafter"/>
</dbReference>
<evidence type="ECO:0000256" key="2">
    <source>
        <dbReference type="SAM" id="Phobius"/>
    </source>
</evidence>
<dbReference type="GO" id="GO:0030010">
    <property type="term" value="P:establishment of cell polarity"/>
    <property type="evidence" value="ECO:0007669"/>
    <property type="project" value="TreeGrafter"/>
</dbReference>
<dbReference type="GO" id="GO:0001402">
    <property type="term" value="P:signal transduction involved in filamentous growth"/>
    <property type="evidence" value="ECO:0007669"/>
    <property type="project" value="TreeGrafter"/>
</dbReference>
<gene>
    <name evidence="3" type="ORF">M422DRAFT_255029</name>
</gene>
<dbReference type="GO" id="GO:0005886">
    <property type="term" value="C:plasma membrane"/>
    <property type="evidence" value="ECO:0007669"/>
    <property type="project" value="InterPro"/>
</dbReference>
<dbReference type="GO" id="GO:0031505">
    <property type="term" value="P:fungal-type cell wall organization"/>
    <property type="evidence" value="ECO:0007669"/>
    <property type="project" value="TreeGrafter"/>
</dbReference>
<dbReference type="HOGENOM" id="CLU_638685_0_0_1"/>
<keyword evidence="2" id="KW-0812">Transmembrane</keyword>
<dbReference type="GO" id="GO:0007232">
    <property type="term" value="P:osmosensory signaling pathway via Sho1 osmosensor"/>
    <property type="evidence" value="ECO:0007669"/>
    <property type="project" value="InterPro"/>
</dbReference>
<keyword evidence="4" id="KW-1185">Reference proteome</keyword>
<sequence length="430" mass="45325">TSLSSTPSDPDAPISSTNFPIPSGASQSASPSVQPIPANLPAKIFLPTSVGLNNKDDGDLVKDKTLIGVLFTPQLNWPFVYEHNQSMVQIFAFMPMVISGALGIDPSQVVTYALEVNVPTGWTGEDPTALGTTYLAYIPSSLVDDLNLMIRTPNSRFYAQGGIGGELANFVIPSFPLTAVSLTTLPGAVSSSTSSKTSKTRRDALIGVCAAAGGICIVVLVWWLLRAQRRKKEKQHKRLSEFTDPNWSGGVYGTHNDDRRTSFFYAADQLNAGWLAEPPREAPSPPSSPVVAVNPPQPQAGPSRQSQNQLNGHAPPQLQMQQVNGSSPLRPAWKYQLAVDPPSPGANENGIMPRRAIPANVPVNVGGGIGAGTPPGAGVAEWMPPPGSIGARALAARRNTRVVPGGGPKVFAHGRKVSISAPVLQFSSAI</sequence>
<feature type="region of interest" description="Disordered" evidence="1">
    <location>
        <begin position="234"/>
        <end position="253"/>
    </location>
</feature>
<proteinExistence type="predicted"/>
<dbReference type="GO" id="GO:0005034">
    <property type="term" value="F:osmosensor activity"/>
    <property type="evidence" value="ECO:0007669"/>
    <property type="project" value="InterPro"/>
</dbReference>
<feature type="region of interest" description="Disordered" evidence="1">
    <location>
        <begin position="276"/>
        <end position="325"/>
    </location>
</feature>
<feature type="transmembrane region" description="Helical" evidence="2">
    <location>
        <begin position="204"/>
        <end position="225"/>
    </location>
</feature>
<name>A0A0C9UG54_SPHS4</name>
<keyword evidence="2" id="KW-0472">Membrane</keyword>
<dbReference type="GO" id="GO:0009986">
    <property type="term" value="C:cell surface"/>
    <property type="evidence" value="ECO:0007669"/>
    <property type="project" value="TreeGrafter"/>
</dbReference>
<keyword evidence="2" id="KW-1133">Transmembrane helix</keyword>
<dbReference type="EMBL" id="KN837133">
    <property type="protein sequence ID" value="KIJ42008.1"/>
    <property type="molecule type" value="Genomic_DNA"/>
</dbReference>
<protein>
    <submittedName>
        <fullName evidence="3">Uncharacterized protein</fullName>
    </submittedName>
</protein>
<dbReference type="AlphaFoldDB" id="A0A0C9UG54"/>
<dbReference type="PANTHER" id="PTHR35778">
    <property type="entry name" value="SIGNALING MUCIN HKR1-RELATED"/>
    <property type="match status" value="1"/>
</dbReference>
<dbReference type="Proteomes" id="UP000054279">
    <property type="component" value="Unassembled WGS sequence"/>
</dbReference>
<accession>A0A0C9UG54</accession>
<dbReference type="GO" id="GO:0005576">
    <property type="term" value="C:extracellular region"/>
    <property type="evidence" value="ECO:0007669"/>
    <property type="project" value="TreeGrafter"/>
</dbReference>
<feature type="non-terminal residue" evidence="3">
    <location>
        <position position="430"/>
    </location>
</feature>
<evidence type="ECO:0000256" key="1">
    <source>
        <dbReference type="SAM" id="MobiDB-lite"/>
    </source>
</evidence>
<dbReference type="InterPro" id="IPR039295">
    <property type="entry name" value="MSB2"/>
</dbReference>
<organism evidence="3 4">
    <name type="scientific">Sphaerobolus stellatus (strain SS14)</name>
    <dbReference type="NCBI Taxonomy" id="990650"/>
    <lineage>
        <taxon>Eukaryota</taxon>
        <taxon>Fungi</taxon>
        <taxon>Dikarya</taxon>
        <taxon>Basidiomycota</taxon>
        <taxon>Agaricomycotina</taxon>
        <taxon>Agaricomycetes</taxon>
        <taxon>Phallomycetidae</taxon>
        <taxon>Geastrales</taxon>
        <taxon>Sphaerobolaceae</taxon>
        <taxon>Sphaerobolus</taxon>
    </lineage>
</organism>
<dbReference type="PANTHER" id="PTHR35778:SF1">
    <property type="entry name" value="SIGNALING MUCIN HKR1-RELATED"/>
    <property type="match status" value="1"/>
</dbReference>
<evidence type="ECO:0000313" key="3">
    <source>
        <dbReference type="EMBL" id="KIJ42008.1"/>
    </source>
</evidence>
<reference evidence="3 4" key="1">
    <citation type="submission" date="2014-06" db="EMBL/GenBank/DDBJ databases">
        <title>Evolutionary Origins and Diversification of the Mycorrhizal Mutualists.</title>
        <authorList>
            <consortium name="DOE Joint Genome Institute"/>
            <consortium name="Mycorrhizal Genomics Consortium"/>
            <person name="Kohler A."/>
            <person name="Kuo A."/>
            <person name="Nagy L.G."/>
            <person name="Floudas D."/>
            <person name="Copeland A."/>
            <person name="Barry K.W."/>
            <person name="Cichocki N."/>
            <person name="Veneault-Fourrey C."/>
            <person name="LaButti K."/>
            <person name="Lindquist E.A."/>
            <person name="Lipzen A."/>
            <person name="Lundell T."/>
            <person name="Morin E."/>
            <person name="Murat C."/>
            <person name="Riley R."/>
            <person name="Ohm R."/>
            <person name="Sun H."/>
            <person name="Tunlid A."/>
            <person name="Henrissat B."/>
            <person name="Grigoriev I.V."/>
            <person name="Hibbett D.S."/>
            <person name="Martin F."/>
        </authorList>
    </citation>
    <scope>NUCLEOTIDE SEQUENCE [LARGE SCALE GENOMIC DNA]</scope>
    <source>
        <strain evidence="3 4">SS14</strain>
    </source>
</reference>
<feature type="region of interest" description="Disordered" evidence="1">
    <location>
        <begin position="1"/>
        <end position="33"/>
    </location>
</feature>